<dbReference type="Proteomes" id="UP000485621">
    <property type="component" value="Unassembled WGS sequence"/>
</dbReference>
<name>A0A1V5ZQZ4_9BACT</name>
<protein>
    <submittedName>
        <fullName evidence="1">Uncharacterized protein</fullName>
    </submittedName>
</protein>
<accession>A0A1V5ZQZ4</accession>
<evidence type="ECO:0000313" key="1">
    <source>
        <dbReference type="EMBL" id="OQB42478.1"/>
    </source>
</evidence>
<proteinExistence type="predicted"/>
<dbReference type="EMBL" id="MWDB01000002">
    <property type="protein sequence ID" value="OQB42478.1"/>
    <property type="molecule type" value="Genomic_DNA"/>
</dbReference>
<organism evidence="1">
    <name type="scientific">candidate division CPR1 bacterium ADurb.Bin160</name>
    <dbReference type="NCBI Taxonomy" id="1852826"/>
    <lineage>
        <taxon>Bacteria</taxon>
        <taxon>candidate division CPR1</taxon>
    </lineage>
</organism>
<dbReference type="AlphaFoldDB" id="A0A1V5ZQZ4"/>
<gene>
    <name evidence="1" type="ORF">BWY04_00178</name>
</gene>
<sequence>MNLDFDAIQKQDEIAKLILEKQKSGDKEFLSKLSKVSGNLQELIKLAKQEEVKRAENIKREMIFEDEDGFEVFEVGDEK</sequence>
<reference evidence="1" key="1">
    <citation type="submission" date="2017-02" db="EMBL/GenBank/DDBJ databases">
        <title>Delving into the versatile metabolic prowess of the omnipresent phylum Bacteroidetes.</title>
        <authorList>
            <person name="Nobu M.K."/>
            <person name="Mei R."/>
            <person name="Narihiro T."/>
            <person name="Kuroda K."/>
            <person name="Liu W.-T."/>
        </authorList>
    </citation>
    <scope>NUCLEOTIDE SEQUENCE</scope>
    <source>
        <strain evidence="1">ADurb.Bin160</strain>
    </source>
</reference>
<comment type="caution">
    <text evidence="1">The sequence shown here is derived from an EMBL/GenBank/DDBJ whole genome shotgun (WGS) entry which is preliminary data.</text>
</comment>